<sequence>MPATIKRMWAGHLKPASSHYIHLHPWPPSHDANPTPVPTNGQNADSHDSRSPQFAHRSPPWVSEVASHRLIFCLIFRNPSSICTTTNTEFLSTRHLNLMSSSLSPSSHDMSTSSQIAPPTPSKDALETPEASDQNSFPTNLTPPISASSLTPFRRAATPTPKLEAVFVDEKIPMALADLQEGMRLYDEPPKPRFLSSPVFELTDSLRVLVYSQNVHTHPSYAPQLSTSALQSNPKLHLFTHPQLFTEQYAWAPLVPLMPRVEVTMLAPLRYQSPWPLERIDHRYSLSIQLISEWKELQLRLQQVVNVLRDYCIYSLPSKSWQRSIASHLIIPELPSEFGFEKSHRNPDVVQRQSFLSHVSFRLWLAIILLLFRMLPPVRSTDLPLWFHALSRAGISSSWLNDFQTSTVFRDALSGPRRPGAFIDLTSFRDNSSYQRLLSLYVDLKVPLYYRWDAEIDRASLHPKYLSWLAVFRPPPSAELLPPKPLQSILTRGKPQRPPPPVPIAEDSAPELAQYLLQGELRRLIHPPSYEQRQRSEALAAFHEQSNSSYCLAVSTVYEWLQDMPGGRWKRSIVPSSLKLVAFSQYPRHHRVYVPEEDSWHLCLGFHNHRFPLPPLPQPNDTWHDHSTVAGVEYSVTTAVDQMHQDDCPLVDSELPRRSSTPSSNSPPSSHLLSLPIPPTPPTLITSNDTVETWIRQRFSAKKLHHIGHLHSNTWNAFRANFGFLPTLEPPEIDATDLLAFVRIIGALGVRLLKDAEIPQHELVAAIQLPPPPPQYTQCLLIHADPRSSTPHTSRSLARHPPRSLYRFTQPLSRLKWDLVVFSAVDALWL</sequence>
<keyword evidence="3" id="KW-1185">Reference proteome</keyword>
<dbReference type="Proteomes" id="UP000076798">
    <property type="component" value="Unassembled WGS sequence"/>
</dbReference>
<feature type="compositionally biased region" description="Low complexity" evidence="1">
    <location>
        <begin position="658"/>
        <end position="675"/>
    </location>
</feature>
<feature type="region of interest" description="Disordered" evidence="1">
    <location>
        <begin position="24"/>
        <end position="58"/>
    </location>
</feature>
<evidence type="ECO:0000256" key="1">
    <source>
        <dbReference type="SAM" id="MobiDB-lite"/>
    </source>
</evidence>
<protein>
    <submittedName>
        <fullName evidence="2">Uncharacterized protein</fullName>
    </submittedName>
</protein>
<dbReference type="AlphaFoldDB" id="A0A165XE19"/>
<organism evidence="2 3">
    <name type="scientific">Sistotremastrum suecicum HHB10207 ss-3</name>
    <dbReference type="NCBI Taxonomy" id="1314776"/>
    <lineage>
        <taxon>Eukaryota</taxon>
        <taxon>Fungi</taxon>
        <taxon>Dikarya</taxon>
        <taxon>Basidiomycota</taxon>
        <taxon>Agaricomycotina</taxon>
        <taxon>Agaricomycetes</taxon>
        <taxon>Sistotremastrales</taxon>
        <taxon>Sistotremastraceae</taxon>
        <taxon>Sistotremastrum</taxon>
    </lineage>
</organism>
<dbReference type="STRING" id="1314776.A0A165XE19"/>
<accession>A0A165XE19</accession>
<reference evidence="2 3" key="1">
    <citation type="journal article" date="2016" name="Mol. Biol. Evol.">
        <title>Comparative Genomics of Early-Diverging Mushroom-Forming Fungi Provides Insights into the Origins of Lignocellulose Decay Capabilities.</title>
        <authorList>
            <person name="Nagy L.G."/>
            <person name="Riley R."/>
            <person name="Tritt A."/>
            <person name="Adam C."/>
            <person name="Daum C."/>
            <person name="Floudas D."/>
            <person name="Sun H."/>
            <person name="Yadav J.S."/>
            <person name="Pangilinan J."/>
            <person name="Larsson K.H."/>
            <person name="Matsuura K."/>
            <person name="Barry K."/>
            <person name="Labutti K."/>
            <person name="Kuo R."/>
            <person name="Ohm R.A."/>
            <person name="Bhattacharya S.S."/>
            <person name="Shirouzu T."/>
            <person name="Yoshinaga Y."/>
            <person name="Martin F.M."/>
            <person name="Grigoriev I.V."/>
            <person name="Hibbett D.S."/>
        </authorList>
    </citation>
    <scope>NUCLEOTIDE SEQUENCE [LARGE SCALE GENOMIC DNA]</scope>
    <source>
        <strain evidence="2 3">HHB10207 ss-3</strain>
    </source>
</reference>
<feature type="non-terminal residue" evidence="2">
    <location>
        <position position="830"/>
    </location>
</feature>
<evidence type="ECO:0000313" key="3">
    <source>
        <dbReference type="Proteomes" id="UP000076798"/>
    </source>
</evidence>
<gene>
    <name evidence="2" type="ORF">SISSUDRAFT_1067197</name>
</gene>
<feature type="region of interest" description="Disordered" evidence="1">
    <location>
        <begin position="102"/>
        <end position="153"/>
    </location>
</feature>
<name>A0A165XE19_9AGAM</name>
<feature type="compositionally biased region" description="Low complexity" evidence="1">
    <location>
        <begin position="102"/>
        <end position="114"/>
    </location>
</feature>
<feature type="region of interest" description="Disordered" evidence="1">
    <location>
        <begin position="649"/>
        <end position="679"/>
    </location>
</feature>
<dbReference type="EMBL" id="KV428387">
    <property type="protein sequence ID" value="KZT32101.1"/>
    <property type="molecule type" value="Genomic_DNA"/>
</dbReference>
<proteinExistence type="predicted"/>
<feature type="compositionally biased region" description="Polar residues" evidence="1">
    <location>
        <begin position="131"/>
        <end position="151"/>
    </location>
</feature>
<evidence type="ECO:0000313" key="2">
    <source>
        <dbReference type="EMBL" id="KZT32101.1"/>
    </source>
</evidence>